<reference evidence="1" key="1">
    <citation type="submission" date="2021-03" db="EMBL/GenBank/DDBJ databases">
        <title>Draft genome sequence of rust myrtle Austropuccinia psidii MF-1, a brazilian biotype.</title>
        <authorList>
            <person name="Quecine M.C."/>
            <person name="Pachon D.M.R."/>
            <person name="Bonatelli M.L."/>
            <person name="Correr F.H."/>
            <person name="Franceschini L.M."/>
            <person name="Leite T.F."/>
            <person name="Margarido G.R.A."/>
            <person name="Almeida C.A."/>
            <person name="Ferrarezi J.A."/>
            <person name="Labate C.A."/>
        </authorList>
    </citation>
    <scope>NUCLEOTIDE SEQUENCE</scope>
    <source>
        <strain evidence="1">MF-1</strain>
    </source>
</reference>
<gene>
    <name evidence="1" type="ORF">O181_060949</name>
</gene>
<comment type="caution">
    <text evidence="1">The sequence shown here is derived from an EMBL/GenBank/DDBJ whole genome shotgun (WGS) entry which is preliminary data.</text>
</comment>
<protein>
    <submittedName>
        <fullName evidence="1">Uncharacterized protein</fullName>
    </submittedName>
</protein>
<keyword evidence="2" id="KW-1185">Reference proteome</keyword>
<accession>A0A9Q3EH76</accession>
<evidence type="ECO:0000313" key="1">
    <source>
        <dbReference type="EMBL" id="MBW0521234.1"/>
    </source>
</evidence>
<dbReference type="Proteomes" id="UP000765509">
    <property type="component" value="Unassembled WGS sequence"/>
</dbReference>
<organism evidence="1 2">
    <name type="scientific">Austropuccinia psidii MF-1</name>
    <dbReference type="NCBI Taxonomy" id="1389203"/>
    <lineage>
        <taxon>Eukaryota</taxon>
        <taxon>Fungi</taxon>
        <taxon>Dikarya</taxon>
        <taxon>Basidiomycota</taxon>
        <taxon>Pucciniomycotina</taxon>
        <taxon>Pucciniomycetes</taxon>
        <taxon>Pucciniales</taxon>
        <taxon>Sphaerophragmiaceae</taxon>
        <taxon>Austropuccinia</taxon>
    </lineage>
</organism>
<sequence>MPKISQFQRHIIKPLPTIYKPSIQSIYIPPNTIDSSLFLRRSGIVQEKALSHRCLIIPDSPLPEIPPMASNLYEETLQEINLVPKPHPDSSIKCTPTLEKCNIPLPDVYGNPSTTVSNQAPSYSTHQNSSTSNISLASYFGKTSVMSQQTAITLP</sequence>
<evidence type="ECO:0000313" key="2">
    <source>
        <dbReference type="Proteomes" id="UP000765509"/>
    </source>
</evidence>
<name>A0A9Q3EH76_9BASI</name>
<dbReference type="EMBL" id="AVOT02028676">
    <property type="protein sequence ID" value="MBW0521234.1"/>
    <property type="molecule type" value="Genomic_DNA"/>
</dbReference>
<dbReference type="AlphaFoldDB" id="A0A9Q3EH76"/>
<proteinExistence type="predicted"/>